<evidence type="ECO:0000313" key="1">
    <source>
        <dbReference type="EMBL" id="VDM78802.1"/>
    </source>
</evidence>
<sequence length="317" mass="36027">MLIPPRSSGRRFISYCTSNLKNSDSGPYIYNIIMEFMTRFRTPVGFLLREVLASSKTYDDALNHLSNTPLFSPSYIIIGGRKAGEGAIISRFGIYSSCSPSLHIIIEADIMTLSEDQCRIFQVLASSKSYDDALHHLSNTPLFSPSYIIIGGRKAGEGAIISRDRKKAADIMTLTEDQWFLVETNFDHWKKDQDKRRITAVKVLKATGRRNLNAETMLKVLRTVPVKNNETLFSTVMSARYPLIMRNHTYIWAPFIADDGRITAVKVLKATGRRNLNAETMLKVLRTMPVKNNETLFSTVMSARYPLIMRNHTYIWV</sequence>
<dbReference type="PANTHER" id="PTHR28583:SF4">
    <property type="entry name" value="N-ACYLETHANOLAMINE-HYDROLYZING ACID AMIDASE"/>
    <property type="match status" value="1"/>
</dbReference>
<organism evidence="1 2">
    <name type="scientific">Strongylus vulgaris</name>
    <name type="common">Blood worm</name>
    <dbReference type="NCBI Taxonomy" id="40348"/>
    <lineage>
        <taxon>Eukaryota</taxon>
        <taxon>Metazoa</taxon>
        <taxon>Ecdysozoa</taxon>
        <taxon>Nematoda</taxon>
        <taxon>Chromadorea</taxon>
        <taxon>Rhabditida</taxon>
        <taxon>Rhabditina</taxon>
        <taxon>Rhabditomorpha</taxon>
        <taxon>Strongyloidea</taxon>
        <taxon>Strongylidae</taxon>
        <taxon>Strongylus</taxon>
    </lineage>
</organism>
<reference evidence="1 2" key="1">
    <citation type="submission" date="2018-11" db="EMBL/GenBank/DDBJ databases">
        <authorList>
            <consortium name="Pathogen Informatics"/>
        </authorList>
    </citation>
    <scope>NUCLEOTIDE SEQUENCE [LARGE SCALE GENOMIC DNA]</scope>
</reference>
<dbReference type="PANTHER" id="PTHR28583">
    <property type="entry name" value="ACID AMIDASE"/>
    <property type="match status" value="1"/>
</dbReference>
<dbReference type="GO" id="GO:0016810">
    <property type="term" value="F:hydrolase activity, acting on carbon-nitrogen (but not peptide) bonds"/>
    <property type="evidence" value="ECO:0007669"/>
    <property type="project" value="TreeGrafter"/>
</dbReference>
<name>A0A3P7LHP4_STRVU</name>
<gene>
    <name evidence="1" type="ORF">SVUK_LOCUS13800</name>
</gene>
<dbReference type="Proteomes" id="UP000270094">
    <property type="component" value="Unassembled WGS sequence"/>
</dbReference>
<dbReference type="AlphaFoldDB" id="A0A3P7LHP4"/>
<proteinExistence type="predicted"/>
<keyword evidence="2" id="KW-1185">Reference proteome</keyword>
<dbReference type="EMBL" id="UYYB01102970">
    <property type="protein sequence ID" value="VDM78802.1"/>
    <property type="molecule type" value="Genomic_DNA"/>
</dbReference>
<evidence type="ECO:0000313" key="2">
    <source>
        <dbReference type="Proteomes" id="UP000270094"/>
    </source>
</evidence>
<protein>
    <submittedName>
        <fullName evidence="1">Uncharacterized protein</fullName>
    </submittedName>
</protein>
<accession>A0A3P7LHP4</accession>
<dbReference type="OrthoDB" id="5273684at2759"/>